<proteinExistence type="predicted"/>
<feature type="transmembrane region" description="Helical" evidence="6">
    <location>
        <begin position="231"/>
        <end position="248"/>
    </location>
</feature>
<dbReference type="InterPro" id="IPR050833">
    <property type="entry name" value="Poly_Biosynth_Transport"/>
</dbReference>
<accession>A0A087BU21</accession>
<evidence type="ECO:0000256" key="1">
    <source>
        <dbReference type="ARBA" id="ARBA00004651"/>
    </source>
</evidence>
<dbReference type="STRING" id="1437603.GCA_000771525_00942"/>
<feature type="transmembrane region" description="Helical" evidence="6">
    <location>
        <begin position="268"/>
        <end position="288"/>
    </location>
</feature>
<keyword evidence="4 6" id="KW-1133">Transmembrane helix</keyword>
<comment type="subcellular location">
    <subcellularLocation>
        <location evidence="1">Cell membrane</location>
        <topology evidence="1">Multi-pass membrane protein</topology>
    </subcellularLocation>
</comment>
<keyword evidence="5 6" id="KW-0472">Membrane</keyword>
<keyword evidence="3 6" id="KW-0812">Transmembrane</keyword>
<keyword evidence="8" id="KW-1185">Reference proteome</keyword>
<evidence type="ECO:0000256" key="2">
    <source>
        <dbReference type="ARBA" id="ARBA00022475"/>
    </source>
</evidence>
<gene>
    <name evidence="7" type="ORF">BMON_1813</name>
</gene>
<evidence type="ECO:0000256" key="4">
    <source>
        <dbReference type="ARBA" id="ARBA00022989"/>
    </source>
</evidence>
<evidence type="ECO:0000313" key="7">
    <source>
        <dbReference type="EMBL" id="KFI74521.1"/>
    </source>
</evidence>
<dbReference type="GO" id="GO:0005886">
    <property type="term" value="C:plasma membrane"/>
    <property type="evidence" value="ECO:0007669"/>
    <property type="project" value="UniProtKB-SubCell"/>
</dbReference>
<feature type="transmembrane region" description="Helical" evidence="6">
    <location>
        <begin position="348"/>
        <end position="365"/>
    </location>
</feature>
<feature type="transmembrane region" description="Helical" evidence="6">
    <location>
        <begin position="322"/>
        <end position="342"/>
    </location>
</feature>
<evidence type="ECO:0000256" key="5">
    <source>
        <dbReference type="ARBA" id="ARBA00023136"/>
    </source>
</evidence>
<dbReference type="Proteomes" id="UP000029082">
    <property type="component" value="Unassembled WGS sequence"/>
</dbReference>
<feature type="transmembrane region" description="Helical" evidence="6">
    <location>
        <begin position="26"/>
        <end position="44"/>
    </location>
</feature>
<name>A0A087BU21_9BIFI</name>
<reference evidence="7 8" key="1">
    <citation type="submission" date="2014-03" db="EMBL/GenBank/DDBJ databases">
        <title>Genomics of Bifidobacteria.</title>
        <authorList>
            <person name="Ventura M."/>
            <person name="Milani C."/>
            <person name="Lugli G.A."/>
        </authorList>
    </citation>
    <scope>NUCLEOTIDE SEQUENCE [LARGE SCALE GENOMIC DNA]</scope>
    <source>
        <strain evidence="7 8">DSM 21395</strain>
    </source>
</reference>
<dbReference type="eggNOG" id="COG2244">
    <property type="taxonomic scope" value="Bacteria"/>
</dbReference>
<sequence>MAYQSIFVVIASVMVWMSSADSDRKLVLFSSVVVLLLLNAATYLGYIFQAMNETKLYSYSVIVDRFAFAVLVIICVAFRVKDFRFYIGSFIIGKMLSLIYCVVKGWDFFHSGLVPFLDAVKEALDDIRVGSKLMFANVAGMLILGVVRFAIDGHWGIVVFGKVSFALSLAMFIMQFVMQVSMVLFPALRRSSSQEQRRLYRAMSEILDLVMPFVFVLYSPIVMILDRWLPQYHQSFFYFAILLPICIFDGKMDITCTTFFKVLRRERLLLAINVSILLLSILLTWIQVSLFDSLIGVLLSAVAVLILRSIASEIILNREMNLSFPITIVVPIALSVLFVLSVVLLPTIWALVANCFAYVVVLAAFRKQLQGIGKQISRMRVHE</sequence>
<organism evidence="7 8">
    <name type="scientific">Bifidobacterium mongoliense DSM 21395</name>
    <dbReference type="NCBI Taxonomy" id="1437603"/>
    <lineage>
        <taxon>Bacteria</taxon>
        <taxon>Bacillati</taxon>
        <taxon>Actinomycetota</taxon>
        <taxon>Actinomycetes</taxon>
        <taxon>Bifidobacteriales</taxon>
        <taxon>Bifidobacteriaceae</taxon>
        <taxon>Bifidobacterium</taxon>
    </lineage>
</organism>
<feature type="transmembrane region" description="Helical" evidence="6">
    <location>
        <begin position="294"/>
        <end position="310"/>
    </location>
</feature>
<protein>
    <submittedName>
        <fullName evidence="7">Heteropolysaccharide repeat unit export protein</fullName>
    </submittedName>
</protein>
<evidence type="ECO:0000313" key="8">
    <source>
        <dbReference type="Proteomes" id="UP000029082"/>
    </source>
</evidence>
<feature type="transmembrane region" description="Helical" evidence="6">
    <location>
        <begin position="163"/>
        <end position="185"/>
    </location>
</feature>
<dbReference type="AlphaFoldDB" id="A0A087BU21"/>
<evidence type="ECO:0000256" key="6">
    <source>
        <dbReference type="SAM" id="Phobius"/>
    </source>
</evidence>
<keyword evidence="2" id="KW-1003">Cell membrane</keyword>
<evidence type="ECO:0000256" key="3">
    <source>
        <dbReference type="ARBA" id="ARBA00022692"/>
    </source>
</evidence>
<feature type="transmembrane region" description="Helical" evidence="6">
    <location>
        <begin position="56"/>
        <end position="79"/>
    </location>
</feature>
<dbReference type="PANTHER" id="PTHR30250:SF11">
    <property type="entry name" value="O-ANTIGEN TRANSPORTER-RELATED"/>
    <property type="match status" value="1"/>
</dbReference>
<comment type="caution">
    <text evidence="7">The sequence shown here is derived from an EMBL/GenBank/DDBJ whole genome shotgun (WGS) entry which is preliminary data.</text>
</comment>
<dbReference type="EMBL" id="JGZE01000024">
    <property type="protein sequence ID" value="KFI74521.1"/>
    <property type="molecule type" value="Genomic_DNA"/>
</dbReference>
<feature type="transmembrane region" description="Helical" evidence="6">
    <location>
        <begin position="206"/>
        <end position="225"/>
    </location>
</feature>
<feature type="transmembrane region" description="Helical" evidence="6">
    <location>
        <begin position="133"/>
        <end position="151"/>
    </location>
</feature>
<dbReference type="PANTHER" id="PTHR30250">
    <property type="entry name" value="PST FAMILY PREDICTED COLANIC ACID TRANSPORTER"/>
    <property type="match status" value="1"/>
</dbReference>